<comment type="caution">
    <text evidence="5">The sequence shown here is derived from an EMBL/GenBank/DDBJ whole genome shotgun (WGS) entry which is preliminary data.</text>
</comment>
<evidence type="ECO:0000256" key="1">
    <source>
        <dbReference type="ARBA" id="ARBA00011046"/>
    </source>
</evidence>
<keyword evidence="2" id="KW-0805">Transcription regulation</keyword>
<dbReference type="Pfam" id="PF03965">
    <property type="entry name" value="Penicillinase_R"/>
    <property type="match status" value="1"/>
</dbReference>
<keyword evidence="4" id="KW-0804">Transcription</keyword>
<keyword evidence="3" id="KW-0238">DNA-binding</keyword>
<reference evidence="5 6" key="1">
    <citation type="submission" date="2014-10" db="EMBL/GenBank/DDBJ databases">
        <title>Draft genome sequence of the proteorhodopsin-containing marine bacterium Dokdonia donghaensis.</title>
        <authorList>
            <person name="Gomez-Consarnau L."/>
            <person name="Gonzalez J.M."/>
            <person name="Riedel T."/>
            <person name="Jaenicke S."/>
            <person name="Wagner-Doebler I."/>
            <person name="Fuhrman J.A."/>
        </authorList>
    </citation>
    <scope>NUCLEOTIDE SEQUENCE [LARGE SCALE GENOMIC DNA]</scope>
    <source>
        <strain evidence="5 6">DSW-1</strain>
    </source>
</reference>
<accession>A0A0A2GXR4</accession>
<sequence>MKQLTKAEEEVMQLLWVAQKANVAQLIEQMPEPKPAYNTISTIIRILENKGFVGHEKEGRGYIYHPLVTKEVYSNASMHKMMDSYFNGSFKSMVSFFVKKNDLDVKELESILKEINKDK</sequence>
<evidence type="ECO:0000256" key="4">
    <source>
        <dbReference type="ARBA" id="ARBA00023163"/>
    </source>
</evidence>
<organism evidence="5 6">
    <name type="scientific">Dokdonia donghaensis DSW-1</name>
    <dbReference type="NCBI Taxonomy" id="1300343"/>
    <lineage>
        <taxon>Bacteria</taxon>
        <taxon>Pseudomonadati</taxon>
        <taxon>Bacteroidota</taxon>
        <taxon>Flavobacteriia</taxon>
        <taxon>Flavobacteriales</taxon>
        <taxon>Flavobacteriaceae</taxon>
        <taxon>Dokdonia</taxon>
    </lineage>
</organism>
<dbReference type="KEGG" id="ddo:I597_0868"/>
<dbReference type="AlphaFoldDB" id="A0A0A2GXR4"/>
<dbReference type="InterPro" id="IPR005650">
    <property type="entry name" value="BlaI_family"/>
</dbReference>
<dbReference type="EMBL" id="JSAQ01000001">
    <property type="protein sequence ID" value="KGO07131.1"/>
    <property type="molecule type" value="Genomic_DNA"/>
</dbReference>
<dbReference type="InterPro" id="IPR036390">
    <property type="entry name" value="WH_DNA-bd_sf"/>
</dbReference>
<dbReference type="InterPro" id="IPR036388">
    <property type="entry name" value="WH-like_DNA-bd_sf"/>
</dbReference>
<dbReference type="RefSeq" id="WP_035326788.1">
    <property type="nucleotide sequence ID" value="NZ_CP015125.1"/>
</dbReference>
<evidence type="ECO:0000256" key="3">
    <source>
        <dbReference type="ARBA" id="ARBA00023125"/>
    </source>
</evidence>
<evidence type="ECO:0000256" key="2">
    <source>
        <dbReference type="ARBA" id="ARBA00023015"/>
    </source>
</evidence>
<dbReference type="Gene3D" id="1.10.10.10">
    <property type="entry name" value="Winged helix-like DNA-binding domain superfamily/Winged helix DNA-binding domain"/>
    <property type="match status" value="1"/>
</dbReference>
<dbReference type="Gene3D" id="1.10.4040.10">
    <property type="entry name" value="Penicillinase repressor domain"/>
    <property type="match status" value="1"/>
</dbReference>
<dbReference type="Proteomes" id="UP000030140">
    <property type="component" value="Unassembled WGS sequence"/>
</dbReference>
<protein>
    <submittedName>
        <fullName evidence="5">CopY family transcriptional repressor</fullName>
    </submittedName>
</protein>
<proteinExistence type="inferred from homology"/>
<dbReference type="GO" id="GO:0045892">
    <property type="term" value="P:negative regulation of DNA-templated transcription"/>
    <property type="evidence" value="ECO:0007669"/>
    <property type="project" value="InterPro"/>
</dbReference>
<dbReference type="PATRIC" id="fig|1300343.5.peg.879"/>
<keyword evidence="6" id="KW-1185">Reference proteome</keyword>
<dbReference type="OrthoDB" id="1098508at2"/>
<gene>
    <name evidence="5" type="ORF">NV36_09975</name>
</gene>
<dbReference type="PIRSF" id="PIRSF019455">
    <property type="entry name" value="CopR_AtkY"/>
    <property type="match status" value="1"/>
</dbReference>
<evidence type="ECO:0000313" key="5">
    <source>
        <dbReference type="EMBL" id="KGO07131.1"/>
    </source>
</evidence>
<dbReference type="SUPFAM" id="SSF46785">
    <property type="entry name" value="Winged helix' DNA-binding domain"/>
    <property type="match status" value="1"/>
</dbReference>
<comment type="similarity">
    <text evidence="1">Belongs to the BlaI transcriptional regulatory family.</text>
</comment>
<evidence type="ECO:0000313" key="6">
    <source>
        <dbReference type="Proteomes" id="UP000030140"/>
    </source>
</evidence>
<name>A0A0A2GXR4_9FLAO</name>
<dbReference type="GO" id="GO:0003677">
    <property type="term" value="F:DNA binding"/>
    <property type="evidence" value="ECO:0007669"/>
    <property type="project" value="UniProtKB-KW"/>
</dbReference>